<dbReference type="Pfam" id="PF13489">
    <property type="entry name" value="Methyltransf_23"/>
    <property type="match status" value="1"/>
</dbReference>
<protein>
    <recommendedName>
        <fullName evidence="5">Methyltransferase domain-containing protein</fullName>
    </recommendedName>
</protein>
<reference evidence="3 4" key="1">
    <citation type="journal article" date="2019" name="Int. J. Syst. Evol. Microbiol.">
        <title>The Global Catalogue of Microorganisms (GCM) 10K type strain sequencing project: providing services to taxonomists for standard genome sequencing and annotation.</title>
        <authorList>
            <consortium name="The Broad Institute Genomics Platform"/>
            <consortium name="The Broad Institute Genome Sequencing Center for Infectious Disease"/>
            <person name="Wu L."/>
            <person name="Ma J."/>
        </authorList>
    </citation>
    <scope>NUCLEOTIDE SEQUENCE [LARGE SCALE GENOMIC DNA]</scope>
    <source>
        <strain evidence="3 4">JCM 14942</strain>
    </source>
</reference>
<evidence type="ECO:0000313" key="3">
    <source>
        <dbReference type="EMBL" id="GAA1508119.1"/>
    </source>
</evidence>
<keyword evidence="4" id="KW-1185">Reference proteome</keyword>
<keyword evidence="1" id="KW-0175">Coiled coil</keyword>
<evidence type="ECO:0008006" key="5">
    <source>
        <dbReference type="Google" id="ProtNLM"/>
    </source>
</evidence>
<dbReference type="InterPro" id="IPR029063">
    <property type="entry name" value="SAM-dependent_MTases_sf"/>
</dbReference>
<name>A0ABN1ZZX4_9ACTN</name>
<comment type="caution">
    <text evidence="3">The sequence shown here is derived from an EMBL/GenBank/DDBJ whole genome shotgun (WGS) entry which is preliminary data.</text>
</comment>
<proteinExistence type="predicted"/>
<feature type="coiled-coil region" evidence="1">
    <location>
        <begin position="307"/>
        <end position="341"/>
    </location>
</feature>
<evidence type="ECO:0000313" key="4">
    <source>
        <dbReference type="Proteomes" id="UP001500842"/>
    </source>
</evidence>
<dbReference type="SUPFAM" id="SSF53335">
    <property type="entry name" value="S-adenosyl-L-methionine-dependent methyltransferases"/>
    <property type="match status" value="1"/>
</dbReference>
<evidence type="ECO:0000256" key="2">
    <source>
        <dbReference type="SAM" id="MobiDB-lite"/>
    </source>
</evidence>
<gene>
    <name evidence="3" type="ORF">GCM10009788_10320</name>
</gene>
<feature type="region of interest" description="Disordered" evidence="2">
    <location>
        <begin position="1"/>
        <end position="22"/>
    </location>
</feature>
<dbReference type="Proteomes" id="UP001500842">
    <property type="component" value="Unassembled WGS sequence"/>
</dbReference>
<dbReference type="EMBL" id="BAAAOR010000007">
    <property type="protein sequence ID" value="GAA1508119.1"/>
    <property type="molecule type" value="Genomic_DNA"/>
</dbReference>
<accession>A0ABN1ZZX4</accession>
<dbReference type="Gene3D" id="3.40.50.150">
    <property type="entry name" value="Vaccinia Virus protein VP39"/>
    <property type="match status" value="1"/>
</dbReference>
<organism evidence="3 4">
    <name type="scientific">Nocardioides humi</name>
    <dbReference type="NCBI Taxonomy" id="449461"/>
    <lineage>
        <taxon>Bacteria</taxon>
        <taxon>Bacillati</taxon>
        <taxon>Actinomycetota</taxon>
        <taxon>Actinomycetes</taxon>
        <taxon>Propionibacteriales</taxon>
        <taxon>Nocardioidaceae</taxon>
        <taxon>Nocardioides</taxon>
    </lineage>
</organism>
<evidence type="ECO:0000256" key="1">
    <source>
        <dbReference type="SAM" id="Coils"/>
    </source>
</evidence>
<sequence>MTSVRKDSETLSKRDRSSDEHVRRTAIRRRKFLEIHDFTSGRGLEIGPLDSAISDKAVDDVRYVDIFDVAGLREHYADDPNVHLDLIPEIDFPHYVDGTYRDLATAAKPGAPYDWVIASHVIEHIPDFVGWLHQIADLTADGGALLLAVPDRRYTFDRHRPPTTVGQALEAHELGHSRPGTRALHDFAASVLAVNSHEIARMDGLPGRDRRVHPNLAEARRQVERSHAGEYVDCHVWLWTPTDFLHQIQELRALGAVSWYVETVKPRRRAAGEFLVVLRKAVDGQPPEGLVEPDPGTDLPGWLYDDLAPLQDRIDQLEGRVRRLKERSGRLQAEVDRLQRRRPRALLRRVGARIRRHR</sequence>